<proteinExistence type="predicted"/>
<feature type="non-terminal residue" evidence="1">
    <location>
        <position position="1"/>
    </location>
</feature>
<dbReference type="AlphaFoldDB" id="A0A1H3V647"/>
<name>A0A1H3V647_9PSED</name>
<evidence type="ECO:0000313" key="1">
    <source>
        <dbReference type="EMBL" id="SDZ69671.1"/>
    </source>
</evidence>
<protein>
    <recommendedName>
        <fullName evidence="3">Filamentous hemagglutinin</fullName>
    </recommendedName>
</protein>
<evidence type="ECO:0008006" key="3">
    <source>
        <dbReference type="Google" id="ProtNLM"/>
    </source>
</evidence>
<dbReference type="Proteomes" id="UP000182902">
    <property type="component" value="Unassembled WGS sequence"/>
</dbReference>
<sequence length="208" mass="22073">KALDTYDVSGDLNPKEKEIVQGFIDKNQDDLRLTVQKTTQATNAEIAGIVLSGGLGAGAKAVAESAGAKGAGTLVNAERGTLTEANFAQNKIKSDRSFSEDGQKVYSELAGTPIRTVDDLAGALRAGTIKPNQLPVDYVDMNGTRLILNTRTSTALEQAAIPRSDWFGRNQTGVEAFPGKTFNDLAADQLKNNKLPPTGAEQLKSVRP</sequence>
<reference evidence="1 2" key="1">
    <citation type="submission" date="2016-10" db="EMBL/GenBank/DDBJ databases">
        <authorList>
            <person name="de Groot N.N."/>
        </authorList>
    </citation>
    <scope>NUCLEOTIDE SEQUENCE [LARGE SCALE GENOMIC DNA]</scope>
    <source>
        <strain evidence="1 2">ICMP 14252</strain>
    </source>
</reference>
<organism evidence="1 2">
    <name type="scientific">Pseudomonas salomonii</name>
    <dbReference type="NCBI Taxonomy" id="191391"/>
    <lineage>
        <taxon>Bacteria</taxon>
        <taxon>Pseudomonadati</taxon>
        <taxon>Pseudomonadota</taxon>
        <taxon>Gammaproteobacteria</taxon>
        <taxon>Pseudomonadales</taxon>
        <taxon>Pseudomonadaceae</taxon>
        <taxon>Pseudomonas</taxon>
    </lineage>
</organism>
<dbReference type="EMBL" id="FNOX01000034">
    <property type="protein sequence ID" value="SDZ69671.1"/>
    <property type="molecule type" value="Genomic_DNA"/>
</dbReference>
<gene>
    <name evidence="1" type="ORF">SAMN05216247_1342</name>
</gene>
<evidence type="ECO:0000313" key="2">
    <source>
        <dbReference type="Proteomes" id="UP000182902"/>
    </source>
</evidence>
<accession>A0A1H3V647</accession>